<organism evidence="2 3">
    <name type="scientific">Lentilactobacillus fungorum</name>
    <dbReference type="NCBI Taxonomy" id="2201250"/>
    <lineage>
        <taxon>Bacteria</taxon>
        <taxon>Bacillati</taxon>
        <taxon>Bacillota</taxon>
        <taxon>Bacilli</taxon>
        <taxon>Lactobacillales</taxon>
        <taxon>Lactobacillaceae</taxon>
        <taxon>Lentilactobacillus</taxon>
    </lineage>
</organism>
<evidence type="ECO:0000313" key="2">
    <source>
        <dbReference type="EMBL" id="GHP13952.1"/>
    </source>
</evidence>
<gene>
    <name evidence="2" type="ORF">YK48G_13770</name>
</gene>
<protein>
    <recommendedName>
        <fullName evidence="1">Wadjet protein JetD C-terminal domain-containing protein</fullName>
    </recommendedName>
</protein>
<proteinExistence type="predicted"/>
<dbReference type="InterPro" id="IPR024534">
    <property type="entry name" value="JetD_C"/>
</dbReference>
<dbReference type="Proteomes" id="UP000604765">
    <property type="component" value="Unassembled WGS sequence"/>
</dbReference>
<sequence>MVNFLEIYEKQTGTHLGSEAQRLTPLFQKIVAGELLPPRGQQAVDCGFTAHTLNDPNVNPPIYKYYQWVLATIAANTPIHELPAKIIGDEFICANIFQTNWPQPLTVNHWQVEDVLKLPLTTQRAVIIENNGVFIWLHHLQPTWPLILQSGNDFNPVYKEVVAVLARQIEFTYLGDLDTQGIKMADTLTALIKQTGGDYSHLADIQNPGQAASWVAGYGISMNANQRIHADATIGDATWQQEANFLEISRKFVEQEQLIREYKRAVPRWLAGFHYEN</sequence>
<evidence type="ECO:0000259" key="1">
    <source>
        <dbReference type="Pfam" id="PF09983"/>
    </source>
</evidence>
<keyword evidence="3" id="KW-1185">Reference proteome</keyword>
<dbReference type="EMBL" id="BNJR01000012">
    <property type="protein sequence ID" value="GHP13952.1"/>
    <property type="molecule type" value="Genomic_DNA"/>
</dbReference>
<reference evidence="2 3" key="1">
    <citation type="journal article" date="2021" name="Int. J. Syst. Evol. Microbiol.">
        <title>Lentilactobacillus fungorum sp. nov., isolated from spent mushroom substrates.</title>
        <authorList>
            <person name="Tohno M."/>
            <person name="Tanizawa Y."/>
            <person name="Kojima Y."/>
            <person name="Sakamoto M."/>
            <person name="Ohkuma M."/>
            <person name="Kobayashi H."/>
        </authorList>
    </citation>
    <scope>NUCLEOTIDE SEQUENCE [LARGE SCALE GENOMIC DNA]</scope>
    <source>
        <strain evidence="2 3">YK48G</strain>
    </source>
</reference>
<name>A0ABQ3W0E6_9LACO</name>
<evidence type="ECO:0000313" key="3">
    <source>
        <dbReference type="Proteomes" id="UP000604765"/>
    </source>
</evidence>
<dbReference type="Pfam" id="PF09983">
    <property type="entry name" value="JetD_C"/>
    <property type="match status" value="1"/>
</dbReference>
<dbReference type="RefSeq" id="WP_203629966.1">
    <property type="nucleotide sequence ID" value="NZ_BNJR01000012.1"/>
</dbReference>
<comment type="caution">
    <text evidence="2">The sequence shown here is derived from an EMBL/GenBank/DDBJ whole genome shotgun (WGS) entry which is preliminary data.</text>
</comment>
<accession>A0ABQ3W0E6</accession>
<feature type="domain" description="Wadjet protein JetD C-terminal" evidence="1">
    <location>
        <begin position="104"/>
        <end position="192"/>
    </location>
</feature>